<proteinExistence type="predicted"/>
<name>A0A481YX57_9VIRU</name>
<feature type="compositionally biased region" description="Gly residues" evidence="1">
    <location>
        <begin position="16"/>
        <end position="26"/>
    </location>
</feature>
<feature type="compositionally biased region" description="Polar residues" evidence="1">
    <location>
        <begin position="29"/>
        <end position="61"/>
    </location>
</feature>
<organism evidence="2">
    <name type="scientific">Marseillevirus LCMAC202</name>
    <dbReference type="NCBI Taxonomy" id="2506606"/>
    <lineage>
        <taxon>Viruses</taxon>
        <taxon>Varidnaviria</taxon>
        <taxon>Bamfordvirae</taxon>
        <taxon>Nucleocytoviricota</taxon>
        <taxon>Megaviricetes</taxon>
        <taxon>Pimascovirales</taxon>
        <taxon>Pimascovirales incertae sedis</taxon>
        <taxon>Marseilleviridae</taxon>
    </lineage>
</organism>
<evidence type="ECO:0000313" key="2">
    <source>
        <dbReference type="EMBL" id="QBK87833.1"/>
    </source>
</evidence>
<sequence>MSNVDPYNNAPPPRPGSGGCGGGTGGAPTMNQQYTGPPTPELQQQQIPQYGRTTSMSQRPMQTPGRPDLQTENHMLMADLQVAIQYIRQLGGKWPPPGQ</sequence>
<gene>
    <name evidence="2" type="ORF">LCMAC202_01790</name>
</gene>
<reference evidence="2" key="1">
    <citation type="journal article" date="2019" name="MBio">
        <title>Virus Genomes from Deep Sea Sediments Expand the Ocean Megavirome and Support Independent Origins of Viral Gigantism.</title>
        <authorList>
            <person name="Backstrom D."/>
            <person name="Yutin N."/>
            <person name="Jorgensen S.L."/>
            <person name="Dharamshi J."/>
            <person name="Homa F."/>
            <person name="Zaremba-Niedwiedzka K."/>
            <person name="Spang A."/>
            <person name="Wolf Y.I."/>
            <person name="Koonin E.V."/>
            <person name="Ettema T.J."/>
        </authorList>
    </citation>
    <scope>NUCLEOTIDE SEQUENCE</scope>
</reference>
<accession>A0A481YX57</accession>
<evidence type="ECO:0000256" key="1">
    <source>
        <dbReference type="SAM" id="MobiDB-lite"/>
    </source>
</evidence>
<dbReference type="EMBL" id="MK500370">
    <property type="protein sequence ID" value="QBK87833.1"/>
    <property type="molecule type" value="Genomic_DNA"/>
</dbReference>
<feature type="region of interest" description="Disordered" evidence="1">
    <location>
        <begin position="1"/>
        <end position="70"/>
    </location>
</feature>
<protein>
    <submittedName>
        <fullName evidence="2">Uncharacterized protein</fullName>
    </submittedName>
</protein>